<name>A0A1Y2H406_9FUNG</name>
<gene>
    <name evidence="1" type="ORF">BCR44DRAFT_1135859</name>
</gene>
<protein>
    <submittedName>
        <fullName evidence="1">Uncharacterized protein</fullName>
    </submittedName>
</protein>
<organism evidence="1 2">
    <name type="scientific">Catenaria anguillulae PL171</name>
    <dbReference type="NCBI Taxonomy" id="765915"/>
    <lineage>
        <taxon>Eukaryota</taxon>
        <taxon>Fungi</taxon>
        <taxon>Fungi incertae sedis</taxon>
        <taxon>Blastocladiomycota</taxon>
        <taxon>Blastocladiomycetes</taxon>
        <taxon>Blastocladiales</taxon>
        <taxon>Catenariaceae</taxon>
        <taxon>Catenaria</taxon>
    </lineage>
</organism>
<accession>A0A1Y2H406</accession>
<sequence length="260" mass="29440">MSPTLLLPPSQRTCYCCRHYNRTAPHHHGRRPTVTYTAAIVAVNWRVIHKAAALMPSLPTTSKTGVQRTPNPKWTRTAIGIALNVAVPAVRVLDRPHPLLPQLYSVDKWMKSTRSVASFRKFLAGLTAFQVPGRHHERSYGPHPRGLVHHLRNGNTIPRVTGNVLEYSRIKTLINTIHDALKEKAVEIKAPALDGFHELESIFCRCAEFTRRFPTAVDRVMVFETSVHLMIAACLHREELIALKVRLWLPSLLCAYLILY</sequence>
<keyword evidence="2" id="KW-1185">Reference proteome</keyword>
<dbReference type="Proteomes" id="UP000193411">
    <property type="component" value="Unassembled WGS sequence"/>
</dbReference>
<comment type="caution">
    <text evidence="1">The sequence shown here is derived from an EMBL/GenBank/DDBJ whole genome shotgun (WGS) entry which is preliminary data.</text>
</comment>
<proteinExistence type="predicted"/>
<evidence type="ECO:0000313" key="2">
    <source>
        <dbReference type="Proteomes" id="UP000193411"/>
    </source>
</evidence>
<evidence type="ECO:0000313" key="1">
    <source>
        <dbReference type="EMBL" id="ORZ29287.1"/>
    </source>
</evidence>
<reference evidence="1 2" key="1">
    <citation type="submission" date="2016-07" db="EMBL/GenBank/DDBJ databases">
        <title>Pervasive Adenine N6-methylation of Active Genes in Fungi.</title>
        <authorList>
            <consortium name="DOE Joint Genome Institute"/>
            <person name="Mondo S.J."/>
            <person name="Dannebaum R.O."/>
            <person name="Kuo R.C."/>
            <person name="Labutti K."/>
            <person name="Haridas S."/>
            <person name="Kuo A."/>
            <person name="Salamov A."/>
            <person name="Ahrendt S.R."/>
            <person name="Lipzen A."/>
            <person name="Sullivan W."/>
            <person name="Andreopoulos W.B."/>
            <person name="Clum A."/>
            <person name="Lindquist E."/>
            <person name="Daum C."/>
            <person name="Ramamoorthy G.K."/>
            <person name="Gryganskyi A."/>
            <person name="Culley D."/>
            <person name="Magnuson J.K."/>
            <person name="James T.Y."/>
            <person name="O'Malley M.A."/>
            <person name="Stajich J.E."/>
            <person name="Spatafora J.W."/>
            <person name="Visel A."/>
            <person name="Grigoriev I.V."/>
        </authorList>
    </citation>
    <scope>NUCLEOTIDE SEQUENCE [LARGE SCALE GENOMIC DNA]</scope>
    <source>
        <strain evidence="1 2">PL171</strain>
    </source>
</reference>
<dbReference type="AlphaFoldDB" id="A0A1Y2H406"/>
<dbReference type="EMBL" id="MCFL01000249">
    <property type="protein sequence ID" value="ORZ29287.1"/>
    <property type="molecule type" value="Genomic_DNA"/>
</dbReference>